<comment type="caution">
    <text evidence="12">The sequence shown here is derived from an EMBL/GenBank/DDBJ whole genome shotgun (WGS) entry which is preliminary data.</text>
</comment>
<keyword evidence="5 10" id="KW-1015">Disulfide bond</keyword>
<evidence type="ECO:0000256" key="4">
    <source>
        <dbReference type="ARBA" id="ARBA00022982"/>
    </source>
</evidence>
<dbReference type="PROSITE" id="PS51352">
    <property type="entry name" value="THIOREDOXIN_2"/>
    <property type="match status" value="1"/>
</dbReference>
<evidence type="ECO:0000256" key="8">
    <source>
        <dbReference type="PIRNR" id="PIRNR000077"/>
    </source>
</evidence>
<dbReference type="PANTHER" id="PTHR45663">
    <property type="entry name" value="GEO12009P1"/>
    <property type="match status" value="1"/>
</dbReference>
<comment type="similarity">
    <text evidence="1 8">Belongs to the thioredoxin family.</text>
</comment>
<keyword evidence="3" id="KW-0813">Transport</keyword>
<evidence type="ECO:0000256" key="2">
    <source>
        <dbReference type="ARBA" id="ARBA00020570"/>
    </source>
</evidence>
<dbReference type="GO" id="GO:0045454">
    <property type="term" value="P:cell redox homeostasis"/>
    <property type="evidence" value="ECO:0007669"/>
    <property type="project" value="TreeGrafter"/>
</dbReference>
<dbReference type="GO" id="GO:0015035">
    <property type="term" value="F:protein-disulfide reductase activity"/>
    <property type="evidence" value="ECO:0007669"/>
    <property type="project" value="UniProtKB-UniRule"/>
</dbReference>
<dbReference type="CDD" id="cd02947">
    <property type="entry name" value="TRX_family"/>
    <property type="match status" value="1"/>
</dbReference>
<dbReference type="SUPFAM" id="SSF52833">
    <property type="entry name" value="Thioredoxin-like"/>
    <property type="match status" value="1"/>
</dbReference>
<accession>A0A2S7RYQ0</accession>
<dbReference type="PROSITE" id="PS00194">
    <property type="entry name" value="THIOREDOXIN_1"/>
    <property type="match status" value="1"/>
</dbReference>
<dbReference type="AlphaFoldDB" id="A0A2S7RYQ0"/>
<protein>
    <recommendedName>
        <fullName evidence="2 7">Thioredoxin</fullName>
    </recommendedName>
</protein>
<keyword evidence="4" id="KW-0249">Electron transport</keyword>
<sequence length="102" mass="11421">MKTTNDKQFKEETNQGLVLIDFWAPWCGPCRMQAPILESLEAEMGDKVSIFKLNVDENPVTAGELGIMSIPTLLIKKDGRVMDKLIGVHDKDTLVKTLNEFA</sequence>
<dbReference type="InterPro" id="IPR013766">
    <property type="entry name" value="Thioredoxin_domain"/>
</dbReference>
<evidence type="ECO:0000256" key="5">
    <source>
        <dbReference type="ARBA" id="ARBA00023157"/>
    </source>
</evidence>
<feature type="site" description="Contributes to redox potential value" evidence="9">
    <location>
        <position position="29"/>
    </location>
</feature>
<proteinExistence type="inferred from homology"/>
<dbReference type="EMBL" id="PUAP01000006">
    <property type="protein sequence ID" value="PQF25308.1"/>
    <property type="molecule type" value="Genomic_DNA"/>
</dbReference>
<feature type="active site" description="Nucleophile" evidence="9">
    <location>
        <position position="30"/>
    </location>
</feature>
<organism evidence="12 13">
    <name type="scientific">Enterococcus mundtii</name>
    <dbReference type="NCBI Taxonomy" id="53346"/>
    <lineage>
        <taxon>Bacteria</taxon>
        <taxon>Bacillati</taxon>
        <taxon>Bacillota</taxon>
        <taxon>Bacilli</taxon>
        <taxon>Lactobacillales</taxon>
        <taxon>Enterococcaceae</taxon>
        <taxon>Enterococcus</taxon>
    </lineage>
</organism>
<keyword evidence="6 10" id="KW-0676">Redox-active center</keyword>
<evidence type="ECO:0000256" key="10">
    <source>
        <dbReference type="PIRSR" id="PIRSR000077-4"/>
    </source>
</evidence>
<evidence type="ECO:0000256" key="1">
    <source>
        <dbReference type="ARBA" id="ARBA00008987"/>
    </source>
</evidence>
<dbReference type="NCBIfam" id="TIGR01068">
    <property type="entry name" value="thioredoxin"/>
    <property type="match status" value="1"/>
</dbReference>
<feature type="domain" description="Thioredoxin" evidence="11">
    <location>
        <begin position="1"/>
        <end position="102"/>
    </location>
</feature>
<dbReference type="InterPro" id="IPR017937">
    <property type="entry name" value="Thioredoxin_CS"/>
</dbReference>
<feature type="active site" description="Nucleophile" evidence="9">
    <location>
        <position position="27"/>
    </location>
</feature>
<evidence type="ECO:0000256" key="7">
    <source>
        <dbReference type="NCBIfam" id="TIGR01068"/>
    </source>
</evidence>
<dbReference type="FunFam" id="3.40.30.10:FF:000001">
    <property type="entry name" value="Thioredoxin"/>
    <property type="match status" value="1"/>
</dbReference>
<dbReference type="Pfam" id="PF00085">
    <property type="entry name" value="Thioredoxin"/>
    <property type="match status" value="1"/>
</dbReference>
<gene>
    <name evidence="12" type="primary">trxA</name>
    <name evidence="12" type="ORF">CUS89_01915</name>
</gene>
<dbReference type="PIRSF" id="PIRSF000077">
    <property type="entry name" value="Thioredoxin"/>
    <property type="match status" value="1"/>
</dbReference>
<dbReference type="Gene3D" id="3.40.30.10">
    <property type="entry name" value="Glutaredoxin"/>
    <property type="match status" value="1"/>
</dbReference>
<evidence type="ECO:0000256" key="6">
    <source>
        <dbReference type="ARBA" id="ARBA00023284"/>
    </source>
</evidence>
<dbReference type="InterPro" id="IPR036249">
    <property type="entry name" value="Thioredoxin-like_sf"/>
</dbReference>
<feature type="disulfide bond" description="Redox-active" evidence="10">
    <location>
        <begin position="27"/>
        <end position="30"/>
    </location>
</feature>
<feature type="site" description="Deprotonates C-terminal active site Cys" evidence="9">
    <location>
        <position position="21"/>
    </location>
</feature>
<reference evidence="12 13" key="1">
    <citation type="journal article" date="2018" name="Pathog. Dis.">
        <title>Whole-genome sequencing based characterization of antimicrobial resistance in Enterococcus.</title>
        <authorList>
            <person name="Tyson G."/>
        </authorList>
    </citation>
    <scope>NUCLEOTIDE SEQUENCE [LARGE SCALE GENOMIC DNA]</scope>
    <source>
        <strain evidence="12 13">CVM N55263</strain>
    </source>
</reference>
<feature type="site" description="Contributes to redox potential value" evidence="9">
    <location>
        <position position="28"/>
    </location>
</feature>
<dbReference type="InterPro" id="IPR005746">
    <property type="entry name" value="Thioredoxin"/>
</dbReference>
<dbReference type="PANTHER" id="PTHR45663:SF11">
    <property type="entry name" value="GEO12009P1"/>
    <property type="match status" value="1"/>
</dbReference>
<evidence type="ECO:0000259" key="11">
    <source>
        <dbReference type="PROSITE" id="PS51352"/>
    </source>
</evidence>
<evidence type="ECO:0000256" key="3">
    <source>
        <dbReference type="ARBA" id="ARBA00022448"/>
    </source>
</evidence>
<evidence type="ECO:0000256" key="9">
    <source>
        <dbReference type="PIRSR" id="PIRSR000077-1"/>
    </source>
</evidence>
<name>A0A2S7RYQ0_ENTMU</name>
<evidence type="ECO:0000313" key="13">
    <source>
        <dbReference type="Proteomes" id="UP000237934"/>
    </source>
</evidence>
<dbReference type="PRINTS" id="PR00421">
    <property type="entry name" value="THIOREDOXIN"/>
</dbReference>
<dbReference type="RefSeq" id="WP_002341372.1">
    <property type="nucleotide sequence ID" value="NZ_PUAP01000006.1"/>
</dbReference>
<evidence type="ECO:0000313" key="12">
    <source>
        <dbReference type="EMBL" id="PQF25308.1"/>
    </source>
</evidence>
<dbReference type="GO" id="GO:0005829">
    <property type="term" value="C:cytosol"/>
    <property type="evidence" value="ECO:0007669"/>
    <property type="project" value="TreeGrafter"/>
</dbReference>
<dbReference type="Proteomes" id="UP000237934">
    <property type="component" value="Unassembled WGS sequence"/>
</dbReference>